<dbReference type="GO" id="GO:0008124">
    <property type="term" value="F:4-alpha-hydroxytetrahydrobiopterin dehydratase activity"/>
    <property type="evidence" value="ECO:0007669"/>
    <property type="project" value="UniProtKB-EC"/>
</dbReference>
<dbReference type="InterPro" id="IPR036428">
    <property type="entry name" value="PCD_sf"/>
</dbReference>
<reference evidence="6" key="1">
    <citation type="submission" date="2021-01" db="EMBL/GenBank/DDBJ databases">
        <authorList>
            <person name="Corre E."/>
            <person name="Pelletier E."/>
            <person name="Niang G."/>
            <person name="Scheremetjew M."/>
            <person name="Finn R."/>
            <person name="Kale V."/>
            <person name="Holt S."/>
            <person name="Cochrane G."/>
            <person name="Meng A."/>
            <person name="Brown T."/>
            <person name="Cohen L."/>
        </authorList>
    </citation>
    <scope>NUCLEOTIDE SEQUENCE</scope>
    <source>
        <strain evidence="6">CCAP 1951/1</strain>
    </source>
</reference>
<evidence type="ECO:0000256" key="4">
    <source>
        <dbReference type="ARBA" id="ARBA00023239"/>
    </source>
</evidence>
<dbReference type="AlphaFoldDB" id="A0A7S1Q3F3"/>
<accession>A0A7S1Q3F3</accession>
<keyword evidence="4" id="KW-0456">Lyase</keyword>
<evidence type="ECO:0000256" key="3">
    <source>
        <dbReference type="ARBA" id="ARBA00013252"/>
    </source>
</evidence>
<gene>
    <name evidence="6" type="ORF">NDES1114_LOCUS14244</name>
</gene>
<organism evidence="6">
    <name type="scientific">Neobodo designis</name>
    <name type="common">Flagellated protozoan</name>
    <name type="synonym">Bodo designis</name>
    <dbReference type="NCBI Taxonomy" id="312471"/>
    <lineage>
        <taxon>Eukaryota</taxon>
        <taxon>Discoba</taxon>
        <taxon>Euglenozoa</taxon>
        <taxon>Kinetoplastea</taxon>
        <taxon>Metakinetoplastina</taxon>
        <taxon>Neobodonida</taxon>
        <taxon>Neobodo</taxon>
    </lineage>
</organism>
<dbReference type="EMBL" id="HBGF01021587">
    <property type="protein sequence ID" value="CAD9115080.1"/>
    <property type="molecule type" value="Transcribed_RNA"/>
</dbReference>
<evidence type="ECO:0000313" key="6">
    <source>
        <dbReference type="EMBL" id="CAD9115080.1"/>
    </source>
</evidence>
<dbReference type="PANTHER" id="PTHR12599">
    <property type="entry name" value="PTERIN-4-ALPHA-CARBINOLAMINE DEHYDRATASE"/>
    <property type="match status" value="1"/>
</dbReference>
<dbReference type="NCBIfam" id="NF002018">
    <property type="entry name" value="PRK00823.1-3"/>
    <property type="match status" value="1"/>
</dbReference>
<comment type="catalytic activity">
    <reaction evidence="1">
        <text>(4aS,6R)-4a-hydroxy-L-erythro-5,6,7,8-tetrahydrobiopterin = (6R)-L-erythro-6,7-dihydrobiopterin + H2O</text>
        <dbReference type="Rhea" id="RHEA:11920"/>
        <dbReference type="ChEBI" id="CHEBI:15377"/>
        <dbReference type="ChEBI" id="CHEBI:15642"/>
        <dbReference type="ChEBI" id="CHEBI:43120"/>
        <dbReference type="EC" id="4.2.1.96"/>
    </reaction>
</comment>
<name>A0A7S1Q3F3_NEODS</name>
<dbReference type="InterPro" id="IPR001533">
    <property type="entry name" value="Pterin_deHydtase"/>
</dbReference>
<dbReference type="PANTHER" id="PTHR12599:SF0">
    <property type="entry name" value="PTERIN-4-ALPHA-CARBINOLAMINE DEHYDRATASE"/>
    <property type="match status" value="1"/>
</dbReference>
<evidence type="ECO:0000256" key="5">
    <source>
        <dbReference type="ARBA" id="ARBA00030497"/>
    </source>
</evidence>
<dbReference type="Pfam" id="PF01329">
    <property type="entry name" value="Pterin_4a"/>
    <property type="match status" value="1"/>
</dbReference>
<comment type="similarity">
    <text evidence="2">Belongs to the pterin-4-alpha-carbinolamine dehydratase family.</text>
</comment>
<sequence>MFRGVSRVLLSAAPVKMSFQEVTAHLDRMPGWSHEPEPARPCIKKTFLFADFHNAWGFMESCTGHINQHDHHPEWFNVYNRVEVTLATHDCSGVSEKDLTLARHMDSVAEGFTREIKQ</sequence>
<evidence type="ECO:0000256" key="1">
    <source>
        <dbReference type="ARBA" id="ARBA00001554"/>
    </source>
</evidence>
<proteinExistence type="inferred from homology"/>
<dbReference type="Gene3D" id="3.30.1360.20">
    <property type="entry name" value="Transcriptional coactivator/pterin dehydratase"/>
    <property type="match status" value="1"/>
</dbReference>
<evidence type="ECO:0000256" key="2">
    <source>
        <dbReference type="ARBA" id="ARBA00006472"/>
    </source>
</evidence>
<dbReference type="EC" id="4.2.1.96" evidence="3"/>
<protein>
    <recommendedName>
        <fullName evidence="3">4a-hydroxytetrahydrobiopterin dehydratase</fullName>
        <ecNumber evidence="3">4.2.1.96</ecNumber>
    </recommendedName>
    <alternativeName>
        <fullName evidence="5">4-alpha-hydroxy-tetrahydropterin dehydratase</fullName>
    </alternativeName>
</protein>
<dbReference type="SUPFAM" id="SSF55248">
    <property type="entry name" value="PCD-like"/>
    <property type="match status" value="1"/>
</dbReference>
<dbReference type="GO" id="GO:0006729">
    <property type="term" value="P:tetrahydrobiopterin biosynthetic process"/>
    <property type="evidence" value="ECO:0007669"/>
    <property type="project" value="InterPro"/>
</dbReference>
<dbReference type="HAMAP" id="MF_00434">
    <property type="entry name" value="Pterin_4_alpha"/>
    <property type="match status" value="1"/>
</dbReference>